<dbReference type="EMBL" id="CAAHFH010000001">
    <property type="protein sequence ID" value="VGO19159.1"/>
    <property type="molecule type" value="Genomic_DNA"/>
</dbReference>
<dbReference type="NCBIfam" id="TIGR02532">
    <property type="entry name" value="IV_pilin_GFxxxE"/>
    <property type="match status" value="1"/>
</dbReference>
<gene>
    <name evidence="3" type="primary">xcpT_1</name>
    <name evidence="3" type="ORF">SCARR_01216</name>
</gene>
<accession>A0A6C2UGV5</accession>
<dbReference type="Pfam" id="PF07963">
    <property type="entry name" value="N_methyl"/>
    <property type="match status" value="1"/>
</dbReference>
<proteinExistence type="predicted"/>
<keyword evidence="1" id="KW-1133">Transmembrane helix</keyword>
<evidence type="ECO:0000259" key="2">
    <source>
        <dbReference type="Pfam" id="PF08334"/>
    </source>
</evidence>
<dbReference type="InterPro" id="IPR013545">
    <property type="entry name" value="T2SS_protein-GspG_C"/>
</dbReference>
<dbReference type="AlphaFoldDB" id="A0A6C2UGV5"/>
<name>A0A6C2UGV5_9BACT</name>
<dbReference type="PANTHER" id="PTHR30093">
    <property type="entry name" value="GENERAL SECRETION PATHWAY PROTEIN G"/>
    <property type="match status" value="1"/>
</dbReference>
<dbReference type="Pfam" id="PF08334">
    <property type="entry name" value="T2SSG"/>
    <property type="match status" value="1"/>
</dbReference>
<sequence>MAVPAGPVECDMLMKKQSGFTLVEIMITVSVIGLLASLGAYAVRRGISNARIKEASTELEMLSASTLQLAWDTGRWPNKTIRTKPGSIEIWDISSRVCGLMASDAIYENWKGPYYDGATVDPWGNPYFFDPDYRVDGKNRIVVGSFGPNGVGKNRYDKDDIYIFLDD</sequence>
<keyword evidence="1" id="KW-0472">Membrane</keyword>
<dbReference type="Gene3D" id="3.30.700.10">
    <property type="entry name" value="Glycoprotein, Type 4 Pilin"/>
    <property type="match status" value="1"/>
</dbReference>
<reference evidence="3 4" key="1">
    <citation type="submission" date="2019-04" db="EMBL/GenBank/DDBJ databases">
        <authorList>
            <person name="Van Vliet M D."/>
        </authorList>
    </citation>
    <scope>NUCLEOTIDE SEQUENCE [LARGE SCALE GENOMIC DNA]</scope>
    <source>
        <strain evidence="3 4">F21</strain>
    </source>
</reference>
<keyword evidence="1" id="KW-0812">Transmembrane</keyword>
<dbReference type="InterPro" id="IPR045584">
    <property type="entry name" value="Pilin-like"/>
</dbReference>
<dbReference type="Proteomes" id="UP000346198">
    <property type="component" value="Unassembled WGS sequence"/>
</dbReference>
<dbReference type="SUPFAM" id="SSF54523">
    <property type="entry name" value="Pili subunits"/>
    <property type="match status" value="1"/>
</dbReference>
<evidence type="ECO:0000313" key="4">
    <source>
        <dbReference type="Proteomes" id="UP000346198"/>
    </source>
</evidence>
<organism evidence="3 4">
    <name type="scientific">Pontiella sulfatireligans</name>
    <dbReference type="NCBI Taxonomy" id="2750658"/>
    <lineage>
        <taxon>Bacteria</taxon>
        <taxon>Pseudomonadati</taxon>
        <taxon>Kiritimatiellota</taxon>
        <taxon>Kiritimatiellia</taxon>
        <taxon>Kiritimatiellales</taxon>
        <taxon>Pontiellaceae</taxon>
        <taxon>Pontiella</taxon>
    </lineage>
</organism>
<dbReference type="InterPro" id="IPR012902">
    <property type="entry name" value="N_methyl_site"/>
</dbReference>
<protein>
    <submittedName>
        <fullName evidence="3">Type II secretion system protein G</fullName>
    </submittedName>
</protein>
<feature type="domain" description="Type II secretion system protein GspG C-terminal" evidence="2">
    <location>
        <begin position="101"/>
        <end position="161"/>
    </location>
</feature>
<feature type="transmembrane region" description="Helical" evidence="1">
    <location>
        <begin position="20"/>
        <end position="43"/>
    </location>
</feature>
<evidence type="ECO:0000313" key="3">
    <source>
        <dbReference type="EMBL" id="VGO19159.1"/>
    </source>
</evidence>
<keyword evidence="4" id="KW-1185">Reference proteome</keyword>
<evidence type="ECO:0000256" key="1">
    <source>
        <dbReference type="SAM" id="Phobius"/>
    </source>
</evidence>